<dbReference type="EMBL" id="CABN01000145">
    <property type="protein sequence ID" value="CBI00507.1"/>
    <property type="molecule type" value="Genomic_DNA"/>
</dbReference>
<dbReference type="GO" id="GO:0046872">
    <property type="term" value="F:metal ion binding"/>
    <property type="evidence" value="ECO:0007669"/>
    <property type="project" value="UniProtKB-KW"/>
</dbReference>
<evidence type="ECO:0000256" key="2">
    <source>
        <dbReference type="ARBA" id="ARBA00022723"/>
    </source>
</evidence>
<keyword evidence="3" id="KW-0408">Iron</keyword>
<gene>
    <name evidence="5" type="ORF">CARN3_0045</name>
</gene>
<evidence type="ECO:0000259" key="4">
    <source>
        <dbReference type="PROSITE" id="PS51007"/>
    </source>
</evidence>
<accession>E6PZZ8</accession>
<evidence type="ECO:0000256" key="1">
    <source>
        <dbReference type="ARBA" id="ARBA00022617"/>
    </source>
</evidence>
<sequence length="187" mass="20387">MKIRIIYLFILIGGIVLAFAAKKTKASQVCWCWSEDQGMVAAPIVHRESKEYLSYGSYGVEPDWNDPQHILPLNYEQAQGKRIFYQQCVWCHADSTPAGPSNRTNVTPTPALMNDGATLNKMDDKAIVRIIATGGGGVGRSAMMPPYGETLSKDDIHNLLAYIRVIATPTYPGLAGSGSSAPVDQKK</sequence>
<evidence type="ECO:0000313" key="5">
    <source>
        <dbReference type="EMBL" id="CBI00507.1"/>
    </source>
</evidence>
<dbReference type="InterPro" id="IPR036909">
    <property type="entry name" value="Cyt_c-like_dom_sf"/>
</dbReference>
<dbReference type="InterPro" id="IPR009056">
    <property type="entry name" value="Cyt_c-like_dom"/>
</dbReference>
<dbReference type="PROSITE" id="PS51007">
    <property type="entry name" value="CYTC"/>
    <property type="match status" value="1"/>
</dbReference>
<protein>
    <recommendedName>
        <fullName evidence="4">Cytochrome c domain-containing protein</fullName>
    </recommendedName>
</protein>
<organism evidence="5">
    <name type="scientific">mine drainage metagenome</name>
    <dbReference type="NCBI Taxonomy" id="410659"/>
    <lineage>
        <taxon>unclassified sequences</taxon>
        <taxon>metagenomes</taxon>
        <taxon>ecological metagenomes</taxon>
    </lineage>
</organism>
<dbReference type="SUPFAM" id="SSF46626">
    <property type="entry name" value="Cytochrome c"/>
    <property type="match status" value="1"/>
</dbReference>
<reference evidence="5" key="1">
    <citation type="submission" date="2009-10" db="EMBL/GenBank/DDBJ databases">
        <title>Diversity of trophic interactions inside an arsenic-rich microbial ecosystem.</title>
        <authorList>
            <person name="Bertin P.N."/>
            <person name="Heinrich-Salmeron A."/>
            <person name="Pelletier E."/>
            <person name="Goulhen-Chollet F."/>
            <person name="Arsene-Ploetze F."/>
            <person name="Gallien S."/>
            <person name="Calteau A."/>
            <person name="Vallenet D."/>
            <person name="Casiot C."/>
            <person name="Chane-Woon-Ming B."/>
            <person name="Giloteaux L."/>
            <person name="Barakat M."/>
            <person name="Bonnefoy V."/>
            <person name="Bruneel O."/>
            <person name="Chandler M."/>
            <person name="Cleiss J."/>
            <person name="Duran R."/>
            <person name="Elbaz-Poulichet F."/>
            <person name="Fonknechten N."/>
            <person name="Lauga B."/>
            <person name="Mornico D."/>
            <person name="Ortet P."/>
            <person name="Schaeffer C."/>
            <person name="Siguier P."/>
            <person name="Alexander Thil Smith A."/>
            <person name="Van Dorsselaer A."/>
            <person name="Weissenbach J."/>
            <person name="Medigue C."/>
            <person name="Le Paslier D."/>
        </authorList>
    </citation>
    <scope>NUCLEOTIDE SEQUENCE</scope>
</reference>
<keyword evidence="2" id="KW-0479">Metal-binding</keyword>
<dbReference type="Gene3D" id="1.10.760.10">
    <property type="entry name" value="Cytochrome c-like domain"/>
    <property type="match status" value="1"/>
</dbReference>
<dbReference type="GO" id="GO:0020037">
    <property type="term" value="F:heme binding"/>
    <property type="evidence" value="ECO:0007669"/>
    <property type="project" value="InterPro"/>
</dbReference>
<proteinExistence type="predicted"/>
<comment type="caution">
    <text evidence="5">The sequence shown here is derived from an EMBL/GenBank/DDBJ whole genome shotgun (WGS) entry which is preliminary data.</text>
</comment>
<name>E6PZZ8_9ZZZZ</name>
<dbReference type="GO" id="GO:0009055">
    <property type="term" value="F:electron transfer activity"/>
    <property type="evidence" value="ECO:0007669"/>
    <property type="project" value="InterPro"/>
</dbReference>
<dbReference type="Pfam" id="PF13442">
    <property type="entry name" value="Cytochrome_CBB3"/>
    <property type="match status" value="1"/>
</dbReference>
<keyword evidence="1" id="KW-0349">Heme</keyword>
<dbReference type="AlphaFoldDB" id="E6PZZ8"/>
<evidence type="ECO:0000256" key="3">
    <source>
        <dbReference type="ARBA" id="ARBA00023004"/>
    </source>
</evidence>
<feature type="domain" description="Cytochrome c" evidence="4">
    <location>
        <begin position="75"/>
        <end position="167"/>
    </location>
</feature>